<proteinExistence type="predicted"/>
<dbReference type="RefSeq" id="WP_250024541.1">
    <property type="nucleotide sequence ID" value="NZ_CP097330.1"/>
</dbReference>
<evidence type="ECO:0000313" key="2">
    <source>
        <dbReference type="Proteomes" id="UP001056132"/>
    </source>
</evidence>
<gene>
    <name evidence="1" type="ORF">M5D45_09515</name>
</gene>
<protein>
    <submittedName>
        <fullName evidence="1">Uncharacterized protein</fullName>
    </submittedName>
</protein>
<evidence type="ECO:0000313" key="1">
    <source>
        <dbReference type="EMBL" id="URF02810.1"/>
    </source>
</evidence>
<organism evidence="1 2">
    <name type="scientific">Cupriavidus campinensis</name>
    <dbReference type="NCBI Taxonomy" id="151783"/>
    <lineage>
        <taxon>Bacteria</taxon>
        <taxon>Pseudomonadati</taxon>
        <taxon>Pseudomonadota</taxon>
        <taxon>Betaproteobacteria</taxon>
        <taxon>Burkholderiales</taxon>
        <taxon>Burkholderiaceae</taxon>
        <taxon>Cupriavidus</taxon>
    </lineage>
</organism>
<dbReference type="Proteomes" id="UP001056132">
    <property type="component" value="Chromosome 1"/>
</dbReference>
<dbReference type="KEGG" id="ccam:M5D45_09515"/>
<dbReference type="AlphaFoldDB" id="A0AAE9HYB9"/>
<sequence length="89" mass="10128">MSKAAWTPMRRLRAAGPLAVHDPLEVLGYWRGWMVWVQAEADTADWYIRVKDPRGCYAYDGYWRDSFAKTAEEAVAEAFRGACLLEAEG</sequence>
<dbReference type="EMBL" id="CP097330">
    <property type="protein sequence ID" value="URF02810.1"/>
    <property type="molecule type" value="Genomic_DNA"/>
</dbReference>
<reference evidence="1" key="1">
    <citation type="journal article" date="2022" name="Microbiol. Resour. Announc.">
        <title>Genome Sequence of Cupriavidus campinensis Strain G5, a Member of a Bacterial Consortium Capable of Polyethylene Degradation.</title>
        <authorList>
            <person name="Schneider B."/>
            <person name="Pfeiffer F."/>
            <person name="Dyall-Smith M."/>
            <person name="Kunte H.J."/>
        </authorList>
    </citation>
    <scope>NUCLEOTIDE SEQUENCE</scope>
    <source>
        <strain evidence="1">G5</strain>
    </source>
</reference>
<name>A0AAE9HYB9_9BURK</name>
<accession>A0AAE9HYB9</accession>
<reference evidence="1" key="2">
    <citation type="submission" date="2022-05" db="EMBL/GenBank/DDBJ databases">
        <authorList>
            <person name="Kunte H.-J."/>
        </authorList>
    </citation>
    <scope>NUCLEOTIDE SEQUENCE</scope>
    <source>
        <strain evidence="1">G5</strain>
    </source>
</reference>